<feature type="domain" description="Histidine kinase/HSP90-like ATPase" evidence="5">
    <location>
        <begin position="325"/>
        <end position="427"/>
    </location>
</feature>
<dbReference type="InterPro" id="IPR011712">
    <property type="entry name" value="Sig_transdc_His_kin_sub3_dim/P"/>
</dbReference>
<accession>A0A1B7M284</accession>
<dbReference type="Pfam" id="PF07730">
    <property type="entry name" value="HisKA_3"/>
    <property type="match status" value="1"/>
</dbReference>
<evidence type="ECO:0000313" key="7">
    <source>
        <dbReference type="Proteomes" id="UP000078292"/>
    </source>
</evidence>
<gene>
    <name evidence="6" type="ORF">A6F49_05075</name>
</gene>
<keyword evidence="1" id="KW-0808">Transferase</keyword>
<dbReference type="InterPro" id="IPR036890">
    <property type="entry name" value="HATPase_C_sf"/>
</dbReference>
<dbReference type="Gene3D" id="1.20.5.1930">
    <property type="match status" value="1"/>
</dbReference>
<dbReference type="RefSeq" id="WP_052500041.1">
    <property type="nucleotide sequence ID" value="NZ_LXEY01000009.1"/>
</dbReference>
<dbReference type="Pfam" id="PF02518">
    <property type="entry name" value="HATPase_c"/>
    <property type="match status" value="1"/>
</dbReference>
<organism evidence="6 7">
    <name type="scientific">Enteractinococcus helveticum</name>
    <dbReference type="NCBI Taxonomy" id="1837282"/>
    <lineage>
        <taxon>Bacteria</taxon>
        <taxon>Bacillati</taxon>
        <taxon>Actinomycetota</taxon>
        <taxon>Actinomycetes</taxon>
        <taxon>Micrococcales</taxon>
        <taxon>Micrococcaceae</taxon>
    </lineage>
</organism>
<dbReference type="OrthoDB" id="5241249at2"/>
<feature type="coiled-coil region" evidence="4">
    <location>
        <begin position="11"/>
        <end position="38"/>
    </location>
</feature>
<dbReference type="GO" id="GO:0000155">
    <property type="term" value="F:phosphorelay sensor kinase activity"/>
    <property type="evidence" value="ECO:0007669"/>
    <property type="project" value="InterPro"/>
</dbReference>
<dbReference type="PANTHER" id="PTHR24421">
    <property type="entry name" value="NITRATE/NITRITE SENSOR PROTEIN NARX-RELATED"/>
    <property type="match status" value="1"/>
</dbReference>
<dbReference type="SUPFAM" id="SSF55874">
    <property type="entry name" value="ATPase domain of HSP90 chaperone/DNA topoisomerase II/histidine kinase"/>
    <property type="match status" value="1"/>
</dbReference>
<evidence type="ECO:0000259" key="5">
    <source>
        <dbReference type="SMART" id="SM00387"/>
    </source>
</evidence>
<keyword evidence="7" id="KW-1185">Reference proteome</keyword>
<keyword evidence="3" id="KW-0902">Two-component regulatory system</keyword>
<comment type="caution">
    <text evidence="6">The sequence shown here is derived from an EMBL/GenBank/DDBJ whole genome shotgun (WGS) entry which is preliminary data.</text>
</comment>
<dbReference type="InterPro" id="IPR029016">
    <property type="entry name" value="GAF-like_dom_sf"/>
</dbReference>
<dbReference type="InterPro" id="IPR003018">
    <property type="entry name" value="GAF"/>
</dbReference>
<dbReference type="AlphaFoldDB" id="A0A1B7M284"/>
<dbReference type="GO" id="GO:0046983">
    <property type="term" value="F:protein dimerization activity"/>
    <property type="evidence" value="ECO:0007669"/>
    <property type="project" value="InterPro"/>
</dbReference>
<dbReference type="InterPro" id="IPR003594">
    <property type="entry name" value="HATPase_dom"/>
</dbReference>
<dbReference type="Gene3D" id="3.30.565.10">
    <property type="entry name" value="Histidine kinase-like ATPase, C-terminal domain"/>
    <property type="match status" value="1"/>
</dbReference>
<proteinExistence type="predicted"/>
<dbReference type="STRING" id="1837282.A6F49_05075"/>
<dbReference type="GO" id="GO:0016020">
    <property type="term" value="C:membrane"/>
    <property type="evidence" value="ECO:0007669"/>
    <property type="project" value="InterPro"/>
</dbReference>
<dbReference type="SMART" id="SM00387">
    <property type="entry name" value="HATPase_c"/>
    <property type="match status" value="1"/>
</dbReference>
<keyword evidence="4" id="KW-0175">Coiled coil</keyword>
<dbReference type="Proteomes" id="UP000078292">
    <property type="component" value="Unassembled WGS sequence"/>
</dbReference>
<sequence>MGTPDFNAADIAARDAQIQDLQQQLADARRQEQYLTAVTRTTANLASERSLPLTLTAMAEEIVQADELVGVQVLTNEHASGKLHMLGMAGFPPSLGSSFYAKLKQCEQLGADLLMLKAFHIAKPVVIENRYEQVMSDPSWEPLHEYHREPRWGDFASFPIIVRGKTVGILNAFVAPGFKVDTRSYAFLSSMAEQAAFAIDYASLLDEERQIAQRQERQQLARNLHDSVVQQVFSMGMLSQTVSILAQKNDVNVLERILETSRDLEDITSSVLKDLRMLVAQLKPTVIDEGEFRRALETFQSTTHRQTGLEISSRVDPVVDMLERELAEDLYHVIAEAVHNAVKHSSASEIDIDIAIDDQLMLTVQDNGNSTNNQLSPHHLVAADHPPKPGNGLSFMRERVERWQGEFSVDFGVPRGTVVRATMPVLIRQSLDEDSLLGPGGNE</sequence>
<dbReference type="PANTHER" id="PTHR24421:SF58">
    <property type="entry name" value="SIGNAL TRANSDUCTION HISTIDINE-PROTEIN KINASE_PHOSPHATASE UHPB"/>
    <property type="match status" value="1"/>
</dbReference>
<dbReference type="Pfam" id="PF13185">
    <property type="entry name" value="GAF_2"/>
    <property type="match status" value="1"/>
</dbReference>
<dbReference type="EMBL" id="LXEY01000009">
    <property type="protein sequence ID" value="OAV62717.1"/>
    <property type="molecule type" value="Genomic_DNA"/>
</dbReference>
<evidence type="ECO:0000256" key="1">
    <source>
        <dbReference type="ARBA" id="ARBA00022679"/>
    </source>
</evidence>
<reference evidence="6 7" key="1">
    <citation type="submission" date="2016-04" db="EMBL/GenBank/DDBJ databases">
        <title>First whole genome shotgun sequence of the bacterium Enteractinococcus sp. strain UASWS1574.</title>
        <authorList>
            <person name="Crovadore J."/>
            <person name="Chablais R."/>
            <person name="Lefort F."/>
        </authorList>
    </citation>
    <scope>NUCLEOTIDE SEQUENCE [LARGE SCALE GENOMIC DNA]</scope>
    <source>
        <strain evidence="6 7">UASWS1574</strain>
    </source>
</reference>
<evidence type="ECO:0000256" key="2">
    <source>
        <dbReference type="ARBA" id="ARBA00022777"/>
    </source>
</evidence>
<evidence type="ECO:0000256" key="4">
    <source>
        <dbReference type="SAM" id="Coils"/>
    </source>
</evidence>
<evidence type="ECO:0000256" key="3">
    <source>
        <dbReference type="ARBA" id="ARBA00023012"/>
    </source>
</evidence>
<evidence type="ECO:0000313" key="6">
    <source>
        <dbReference type="EMBL" id="OAV62717.1"/>
    </source>
</evidence>
<dbReference type="SUPFAM" id="SSF55781">
    <property type="entry name" value="GAF domain-like"/>
    <property type="match status" value="1"/>
</dbReference>
<dbReference type="InterPro" id="IPR050482">
    <property type="entry name" value="Sensor_HK_TwoCompSys"/>
</dbReference>
<keyword evidence="2" id="KW-0418">Kinase</keyword>
<protein>
    <recommendedName>
        <fullName evidence="5">Histidine kinase/HSP90-like ATPase domain-containing protein</fullName>
    </recommendedName>
</protein>
<name>A0A1B7M284_9MICC</name>
<dbReference type="CDD" id="cd16917">
    <property type="entry name" value="HATPase_UhpB-NarQ-NarX-like"/>
    <property type="match status" value="1"/>
</dbReference>
<dbReference type="Gene3D" id="3.30.450.40">
    <property type="match status" value="1"/>
</dbReference>